<feature type="non-terminal residue" evidence="1">
    <location>
        <position position="270"/>
    </location>
</feature>
<accession>X0WLE2</accession>
<dbReference type="Gene3D" id="2.120.10.70">
    <property type="entry name" value="Fucose-specific lectin"/>
    <property type="match status" value="1"/>
</dbReference>
<name>X0WLE2_9ZZZZ</name>
<protein>
    <recommendedName>
        <fullName evidence="2">Fibronectin type-III domain-containing protein</fullName>
    </recommendedName>
</protein>
<comment type="caution">
    <text evidence="1">The sequence shown here is derived from an EMBL/GenBank/DDBJ whole genome shotgun (WGS) entry which is preliminary data.</text>
</comment>
<evidence type="ECO:0000313" key="1">
    <source>
        <dbReference type="EMBL" id="GAG13496.1"/>
    </source>
</evidence>
<reference evidence="1" key="1">
    <citation type="journal article" date="2014" name="Front. Microbiol.">
        <title>High frequency of phylogenetically diverse reductive dehalogenase-homologous genes in deep subseafloor sedimentary metagenomes.</title>
        <authorList>
            <person name="Kawai M."/>
            <person name="Futagami T."/>
            <person name="Toyoda A."/>
            <person name="Takaki Y."/>
            <person name="Nishi S."/>
            <person name="Hori S."/>
            <person name="Arai W."/>
            <person name="Tsubouchi T."/>
            <person name="Morono Y."/>
            <person name="Uchiyama I."/>
            <person name="Ito T."/>
            <person name="Fujiyama A."/>
            <person name="Inagaki F."/>
            <person name="Takami H."/>
        </authorList>
    </citation>
    <scope>NUCLEOTIDE SEQUENCE</scope>
    <source>
        <strain evidence="1">Expedition CK06-06</strain>
    </source>
</reference>
<proteinExistence type="predicted"/>
<dbReference type="SUPFAM" id="SSF89372">
    <property type="entry name" value="Fucose-specific lectin"/>
    <property type="match status" value="1"/>
</dbReference>
<gene>
    <name evidence="1" type="ORF">S01H1_35809</name>
</gene>
<dbReference type="AlphaFoldDB" id="X0WLE2"/>
<organism evidence="1">
    <name type="scientific">marine sediment metagenome</name>
    <dbReference type="NCBI Taxonomy" id="412755"/>
    <lineage>
        <taxon>unclassified sequences</taxon>
        <taxon>metagenomes</taxon>
        <taxon>ecological metagenomes</taxon>
    </lineage>
</organism>
<sequence length="270" mass="30254">LSWEPGCEADTHDVFLGTNYGEVVSATTVSHPNVAYQNVSVPSYTPSSLETNTTYYWRVDEVNGPATWTGDVWEFKTGFCGAPGDFDWFVDIVDGEYPDSEVGMWTNVVCDSQDRPRCSYYEGDDNCLKYAAWNGTSWDREVVDEGGPTDPFSVGRYNCLVIDSQDRCHISYRDRNKFRLKYAVQDGMGGWDIQVVDDPCVEDPVGNGRVGVGRYTSIDLDSNEYPHISYTDLDNGCLKYARWNGSSWEVEDVYCNGIPLSISGTSIQID</sequence>
<feature type="non-terminal residue" evidence="1">
    <location>
        <position position="1"/>
    </location>
</feature>
<dbReference type="EMBL" id="BARS01022392">
    <property type="protein sequence ID" value="GAG13496.1"/>
    <property type="molecule type" value="Genomic_DNA"/>
</dbReference>
<evidence type="ECO:0008006" key="2">
    <source>
        <dbReference type="Google" id="ProtNLM"/>
    </source>
</evidence>